<evidence type="ECO:0000313" key="8">
    <source>
        <dbReference type="Proteomes" id="UP000027195"/>
    </source>
</evidence>
<feature type="region of interest" description="Disordered" evidence="5">
    <location>
        <begin position="309"/>
        <end position="331"/>
    </location>
</feature>
<dbReference type="PANTHER" id="PTHR12728">
    <property type="entry name" value="BRIX DOMAIN CONTAINING PROTEIN"/>
    <property type="match status" value="1"/>
</dbReference>
<dbReference type="InterPro" id="IPR039770">
    <property type="entry name" value="Rpf2"/>
</dbReference>
<keyword evidence="8" id="KW-1185">Reference proteome</keyword>
<dbReference type="FunCoup" id="A0A067N3M4">
    <property type="interactions" value="528"/>
</dbReference>
<dbReference type="GO" id="GO:0005730">
    <property type="term" value="C:nucleolus"/>
    <property type="evidence" value="ECO:0007669"/>
    <property type="project" value="UniProtKB-SubCell"/>
</dbReference>
<dbReference type="SMART" id="SM00879">
    <property type="entry name" value="Brix"/>
    <property type="match status" value="1"/>
</dbReference>
<evidence type="ECO:0000256" key="1">
    <source>
        <dbReference type="ARBA" id="ARBA00004604"/>
    </source>
</evidence>
<dbReference type="STRING" id="930990.A0A067N3M4"/>
<dbReference type="PROSITE" id="PS50833">
    <property type="entry name" value="BRIX"/>
    <property type="match status" value="1"/>
</dbReference>
<evidence type="ECO:0000256" key="3">
    <source>
        <dbReference type="ARBA" id="ARBA00023242"/>
    </source>
</evidence>
<feature type="domain" description="Brix" evidence="6">
    <location>
        <begin position="28"/>
        <end position="251"/>
    </location>
</feature>
<protein>
    <recommendedName>
        <fullName evidence="4">Ribosome production factor 2 homolog</fullName>
    </recommendedName>
    <alternativeName>
        <fullName evidence="4">Ribosome biogenesis protein RPF2 homolog</fullName>
    </alternativeName>
</protein>
<comment type="subcellular location">
    <subcellularLocation>
        <location evidence="1 4">Nucleus</location>
        <location evidence="1 4">Nucleolus</location>
    </subcellularLocation>
</comment>
<dbReference type="HOGENOM" id="CLU_049783_0_0_1"/>
<dbReference type="AlphaFoldDB" id="A0A067N3M4"/>
<dbReference type="Pfam" id="PF04427">
    <property type="entry name" value="Brix"/>
    <property type="match status" value="1"/>
</dbReference>
<evidence type="ECO:0000256" key="4">
    <source>
        <dbReference type="RuleBase" id="RU367086"/>
    </source>
</evidence>
<feature type="compositionally biased region" description="Basic residues" evidence="5">
    <location>
        <begin position="1"/>
        <end position="13"/>
    </location>
</feature>
<feature type="region of interest" description="Disordered" evidence="5">
    <location>
        <begin position="1"/>
        <end position="21"/>
    </location>
</feature>
<dbReference type="GO" id="GO:0000463">
    <property type="term" value="P:maturation of LSU-rRNA from tricistronic rRNA transcript (SSU-rRNA, 5.8S rRNA, LSU-rRNA)"/>
    <property type="evidence" value="ECO:0007669"/>
    <property type="project" value="TreeGrafter"/>
</dbReference>
<dbReference type="InterPro" id="IPR007109">
    <property type="entry name" value="Brix"/>
</dbReference>
<dbReference type="OrthoDB" id="407658at2759"/>
<sequence length="331" mass="37421">MLRTVKPKNARSKRALEAREPKEVEDVKTAIFIRGTHTGERINNVMKELMALKRPDAISFSKKNEIRPFEDSTSLDFWSKKNDASLFVIGQSSKKRPDNLVFARTFDHQVLDMCEVGVTSFTGMNEFKTPKSTPGHRPLMHFASELFDTHHRFIQLKSLLLDFFNGEVIDAIFLAGLEHVISVTLSPTPASLTTTSALTDEEDLSILPTVHIRTYTVRLLASGARTPRAELTPMGPFLDLRLRRYQAADPEMLKQAMKRPKLKKQDIEKGLGKKRKNVEVDEMGDVRGRVHLGKQDLGKLQVRKMKGLKEGGDELRKRRKALDVSGDSDAE</sequence>
<dbReference type="InParanoid" id="A0A067N3M4"/>
<name>A0A067N3M4_BOTB1</name>
<organism evidence="7 8">
    <name type="scientific">Botryobasidium botryosum (strain FD-172 SS1)</name>
    <dbReference type="NCBI Taxonomy" id="930990"/>
    <lineage>
        <taxon>Eukaryota</taxon>
        <taxon>Fungi</taxon>
        <taxon>Dikarya</taxon>
        <taxon>Basidiomycota</taxon>
        <taxon>Agaricomycotina</taxon>
        <taxon>Agaricomycetes</taxon>
        <taxon>Cantharellales</taxon>
        <taxon>Botryobasidiaceae</taxon>
        <taxon>Botryobasidium</taxon>
    </lineage>
</organism>
<dbReference type="EMBL" id="KL198021">
    <property type="protein sequence ID" value="KDQ18732.1"/>
    <property type="molecule type" value="Genomic_DNA"/>
</dbReference>
<gene>
    <name evidence="7" type="ORF">BOTBODRAFT_29108</name>
</gene>
<comment type="similarity">
    <text evidence="2 4">Belongs to the RPF2 family.</text>
</comment>
<evidence type="ECO:0000313" key="7">
    <source>
        <dbReference type="EMBL" id="KDQ18732.1"/>
    </source>
</evidence>
<evidence type="ECO:0000256" key="2">
    <source>
        <dbReference type="ARBA" id="ARBA00010782"/>
    </source>
</evidence>
<dbReference type="GO" id="GO:0000027">
    <property type="term" value="P:ribosomal large subunit assembly"/>
    <property type="evidence" value="ECO:0007669"/>
    <property type="project" value="InterPro"/>
</dbReference>
<evidence type="ECO:0000256" key="5">
    <source>
        <dbReference type="SAM" id="MobiDB-lite"/>
    </source>
</evidence>
<dbReference type="PANTHER" id="PTHR12728:SF0">
    <property type="entry name" value="RIBOSOME PRODUCTION FACTOR 2 HOMOLOG"/>
    <property type="match status" value="1"/>
</dbReference>
<dbReference type="Proteomes" id="UP000027195">
    <property type="component" value="Unassembled WGS sequence"/>
</dbReference>
<reference evidence="8" key="1">
    <citation type="journal article" date="2014" name="Proc. Natl. Acad. Sci. U.S.A.">
        <title>Extensive sampling of basidiomycete genomes demonstrates inadequacy of the white-rot/brown-rot paradigm for wood decay fungi.</title>
        <authorList>
            <person name="Riley R."/>
            <person name="Salamov A.A."/>
            <person name="Brown D.W."/>
            <person name="Nagy L.G."/>
            <person name="Floudas D."/>
            <person name="Held B.W."/>
            <person name="Levasseur A."/>
            <person name="Lombard V."/>
            <person name="Morin E."/>
            <person name="Otillar R."/>
            <person name="Lindquist E.A."/>
            <person name="Sun H."/>
            <person name="LaButti K.M."/>
            <person name="Schmutz J."/>
            <person name="Jabbour D."/>
            <person name="Luo H."/>
            <person name="Baker S.E."/>
            <person name="Pisabarro A.G."/>
            <person name="Walton J.D."/>
            <person name="Blanchette R.A."/>
            <person name="Henrissat B."/>
            <person name="Martin F."/>
            <person name="Cullen D."/>
            <person name="Hibbett D.S."/>
            <person name="Grigoriev I.V."/>
        </authorList>
    </citation>
    <scope>NUCLEOTIDE SEQUENCE [LARGE SCALE GENOMIC DNA]</scope>
    <source>
        <strain evidence="8">FD-172 SS1</strain>
    </source>
</reference>
<dbReference type="GO" id="GO:0019843">
    <property type="term" value="F:rRNA binding"/>
    <property type="evidence" value="ECO:0007669"/>
    <property type="project" value="UniProtKB-UniRule"/>
</dbReference>
<proteinExistence type="inferred from homology"/>
<evidence type="ECO:0000259" key="6">
    <source>
        <dbReference type="PROSITE" id="PS50833"/>
    </source>
</evidence>
<keyword evidence="3 4" id="KW-0539">Nucleus</keyword>
<accession>A0A067N3M4</accession>